<evidence type="ECO:0000259" key="1">
    <source>
        <dbReference type="Pfam" id="PF13672"/>
    </source>
</evidence>
<dbReference type="SUPFAM" id="SSF81606">
    <property type="entry name" value="PP2C-like"/>
    <property type="match status" value="1"/>
</dbReference>
<dbReference type="Proteomes" id="UP000306416">
    <property type="component" value="Unassembled WGS sequence"/>
</dbReference>
<dbReference type="Gene3D" id="3.60.40.10">
    <property type="entry name" value="PPM-type phosphatase domain"/>
    <property type="match status" value="1"/>
</dbReference>
<organism evidence="2 3">
    <name type="scientific">Geomonas terrae</name>
    <dbReference type="NCBI Taxonomy" id="2562681"/>
    <lineage>
        <taxon>Bacteria</taxon>
        <taxon>Pseudomonadati</taxon>
        <taxon>Thermodesulfobacteriota</taxon>
        <taxon>Desulfuromonadia</taxon>
        <taxon>Geobacterales</taxon>
        <taxon>Geobacteraceae</taxon>
        <taxon>Geomonas</taxon>
    </lineage>
</organism>
<gene>
    <name evidence="2" type="ORF">E4633_01335</name>
</gene>
<feature type="domain" description="PPM-type phosphatase" evidence="1">
    <location>
        <begin position="32"/>
        <end position="242"/>
    </location>
</feature>
<reference evidence="2 3" key="1">
    <citation type="submission" date="2019-04" db="EMBL/GenBank/DDBJ databases">
        <title>Geobacter oryzae sp. nov., ferric-reducing bacteria isolated from paddy soil.</title>
        <authorList>
            <person name="Xu Z."/>
            <person name="Masuda Y."/>
            <person name="Itoh H."/>
            <person name="Senoo K."/>
        </authorList>
    </citation>
    <scope>NUCLEOTIDE SEQUENCE [LARGE SCALE GENOMIC DNA]</scope>
    <source>
        <strain evidence="2 3">Red111</strain>
    </source>
</reference>
<evidence type="ECO:0000313" key="2">
    <source>
        <dbReference type="EMBL" id="TGU74139.1"/>
    </source>
</evidence>
<evidence type="ECO:0000313" key="3">
    <source>
        <dbReference type="Proteomes" id="UP000306416"/>
    </source>
</evidence>
<dbReference type="RefSeq" id="WP_135868477.1">
    <property type="nucleotide sequence ID" value="NZ_SRSC01000001.1"/>
</dbReference>
<dbReference type="InterPro" id="IPR036457">
    <property type="entry name" value="PPM-type-like_dom_sf"/>
</dbReference>
<protein>
    <recommendedName>
        <fullName evidence="1">PPM-type phosphatase domain-containing protein</fullName>
    </recommendedName>
</protein>
<dbReference type="AlphaFoldDB" id="A0A4S1CKD4"/>
<keyword evidence="3" id="KW-1185">Reference proteome</keyword>
<dbReference type="EMBL" id="SRSC01000001">
    <property type="protein sequence ID" value="TGU74139.1"/>
    <property type="molecule type" value="Genomic_DNA"/>
</dbReference>
<comment type="caution">
    <text evidence="2">The sequence shown here is derived from an EMBL/GenBank/DDBJ whole genome shotgun (WGS) entry which is preliminary data.</text>
</comment>
<name>A0A4S1CKD4_9BACT</name>
<sequence>MYTATDLRVPYPYDDYFSWPAETLLQKGSGAVNEDVLLCEGNLFGVFDGASSLGRDHLPPGTTGGLLAARIAADAFRTGGSDLCRSADLANRQINAAASVHGITEGERHLLWSTSAAVVCVAEDYADYCQIGDSLILLVMEDGQYRLLTPDTDHDLETLMQWKHLPWSSGLTIGTELAEQIKKVRLQMNRAYGVLNGESTALDFINCGRVALDGVASILLFTDGLFLPKENPEEKSDWSRFVACYQRGGLQEICDQVRALQQDDPFCRVYPRFKLHDDIAAIAINVKH</sequence>
<dbReference type="InterPro" id="IPR001932">
    <property type="entry name" value="PPM-type_phosphatase-like_dom"/>
</dbReference>
<accession>A0A4S1CKD4</accession>
<proteinExistence type="predicted"/>
<dbReference type="Pfam" id="PF13672">
    <property type="entry name" value="PP2C_2"/>
    <property type="match status" value="1"/>
</dbReference>